<reference evidence="2 3" key="1">
    <citation type="submission" date="2016-07" db="EMBL/GenBank/DDBJ databases">
        <title>Pervasive Adenine N6-methylation of Active Genes in Fungi.</title>
        <authorList>
            <consortium name="DOE Joint Genome Institute"/>
            <person name="Mondo S.J."/>
            <person name="Dannebaum R.O."/>
            <person name="Kuo R.C."/>
            <person name="Labutti K."/>
            <person name="Haridas S."/>
            <person name="Kuo A."/>
            <person name="Salamov A."/>
            <person name="Ahrendt S.R."/>
            <person name="Lipzen A."/>
            <person name="Sullivan W."/>
            <person name="Andreopoulos W.B."/>
            <person name="Clum A."/>
            <person name="Lindquist E."/>
            <person name="Daum C."/>
            <person name="Ramamoorthy G.K."/>
            <person name="Gryganskyi A."/>
            <person name="Culley D."/>
            <person name="Magnuson J.K."/>
            <person name="James T.Y."/>
            <person name="O'Malley M.A."/>
            <person name="Stajich J.E."/>
            <person name="Spatafora J.W."/>
            <person name="Visel A."/>
            <person name="Grigoriev I.V."/>
        </authorList>
    </citation>
    <scope>NUCLEOTIDE SEQUENCE [LARGE SCALE GENOMIC DNA]</scope>
    <source>
        <strain evidence="2 3">CBS 129021</strain>
    </source>
</reference>
<keyword evidence="3" id="KW-1185">Reference proteome</keyword>
<keyword evidence="1" id="KW-0732">Signal</keyword>
<dbReference type="GeneID" id="63775603"/>
<feature type="chain" id="PRO_5013367890" evidence="1">
    <location>
        <begin position="35"/>
        <end position="60"/>
    </location>
</feature>
<feature type="signal peptide" evidence="1">
    <location>
        <begin position="1"/>
        <end position="34"/>
    </location>
</feature>
<protein>
    <submittedName>
        <fullName evidence="2">Uncharacterized protein</fullName>
    </submittedName>
</protein>
<dbReference type="EMBL" id="MCFJ01000002">
    <property type="protein sequence ID" value="ORY69965.1"/>
    <property type="molecule type" value="Genomic_DNA"/>
</dbReference>
<dbReference type="AlphaFoldDB" id="A0A1Y2EGQ8"/>
<evidence type="ECO:0000313" key="3">
    <source>
        <dbReference type="Proteomes" id="UP000193689"/>
    </source>
</evidence>
<evidence type="ECO:0000313" key="2">
    <source>
        <dbReference type="EMBL" id="ORY69965.1"/>
    </source>
</evidence>
<dbReference type="RefSeq" id="XP_040719915.1">
    <property type="nucleotide sequence ID" value="XM_040859391.1"/>
</dbReference>
<proteinExistence type="predicted"/>
<name>A0A1Y2EGQ8_9PEZI</name>
<evidence type="ECO:0000256" key="1">
    <source>
        <dbReference type="SAM" id="SignalP"/>
    </source>
</evidence>
<organism evidence="2 3">
    <name type="scientific">Pseudomassariella vexata</name>
    <dbReference type="NCBI Taxonomy" id="1141098"/>
    <lineage>
        <taxon>Eukaryota</taxon>
        <taxon>Fungi</taxon>
        <taxon>Dikarya</taxon>
        <taxon>Ascomycota</taxon>
        <taxon>Pezizomycotina</taxon>
        <taxon>Sordariomycetes</taxon>
        <taxon>Xylariomycetidae</taxon>
        <taxon>Amphisphaeriales</taxon>
        <taxon>Pseudomassariaceae</taxon>
        <taxon>Pseudomassariella</taxon>
    </lineage>
</organism>
<comment type="caution">
    <text evidence="2">The sequence shown here is derived from an EMBL/GenBank/DDBJ whole genome shotgun (WGS) entry which is preliminary data.</text>
</comment>
<dbReference type="InParanoid" id="A0A1Y2EGQ8"/>
<sequence>MSGAPPYRRVAAELALRCHLFISVSLAAHGCSCAQDMHPSVIIRNIFGYGRGHIIWLALA</sequence>
<dbReference type="Proteomes" id="UP000193689">
    <property type="component" value="Unassembled WGS sequence"/>
</dbReference>
<gene>
    <name evidence="2" type="ORF">BCR38DRAFT_420582</name>
</gene>
<accession>A0A1Y2EGQ8</accession>